<keyword evidence="16" id="KW-1185">Reference proteome</keyword>
<comment type="caution">
    <text evidence="15">The sequence shown here is derived from an EMBL/GenBank/DDBJ whole genome shotgun (WGS) entry which is preliminary data.</text>
</comment>
<dbReference type="GO" id="GO:0061605">
    <property type="term" value="F:molybdopterin-synthase adenylyltransferase activity"/>
    <property type="evidence" value="ECO:0007669"/>
    <property type="project" value="UniProtKB-EC"/>
</dbReference>
<dbReference type="AlphaFoldDB" id="A0A0D0PH29"/>
<protein>
    <recommendedName>
        <fullName evidence="9">Molybdopterin-synthase adenylyltransferase</fullName>
        <ecNumber evidence="8">2.7.7.80</ecNumber>
    </recommendedName>
    <alternativeName>
        <fullName evidence="12">MoaD protein adenylase</fullName>
    </alternativeName>
    <alternativeName>
        <fullName evidence="10">Molybdopterin-converting factor subunit 1 adenylase</fullName>
    </alternativeName>
    <alternativeName>
        <fullName evidence="11">Sulfur carrier protein MoaD adenylyltransferase</fullName>
    </alternativeName>
</protein>
<dbReference type="FunFam" id="3.40.50.720:FF:000033">
    <property type="entry name" value="Adenylyltransferase and sulfurtransferase MOCS3"/>
    <property type="match status" value="1"/>
</dbReference>
<keyword evidence="13" id="KW-1133">Transmembrane helix</keyword>
<proteinExistence type="inferred from homology"/>
<dbReference type="STRING" id="1123501.Wenmar_01014"/>
<evidence type="ECO:0000256" key="11">
    <source>
        <dbReference type="ARBA" id="ARBA00075328"/>
    </source>
</evidence>
<dbReference type="Gene3D" id="3.40.50.720">
    <property type="entry name" value="NAD(P)-binding Rossmann-like Domain"/>
    <property type="match status" value="1"/>
</dbReference>
<feature type="transmembrane region" description="Helical" evidence="13">
    <location>
        <begin position="26"/>
        <end position="43"/>
    </location>
</feature>
<evidence type="ECO:0000256" key="8">
    <source>
        <dbReference type="ARBA" id="ARBA00066884"/>
    </source>
</evidence>
<evidence type="ECO:0000256" key="4">
    <source>
        <dbReference type="ARBA" id="ARBA00022840"/>
    </source>
</evidence>
<comment type="catalytic activity">
    <reaction evidence="5">
        <text>[molybdopterin-synthase sulfur-carrier protein]-C-terminal Gly-Gly + ATP + H(+) = [molybdopterin-synthase sulfur-carrier protein]-C-terminal Gly-Gly-AMP + diphosphate</text>
        <dbReference type="Rhea" id="RHEA:43616"/>
        <dbReference type="Rhea" id="RHEA-COMP:12159"/>
        <dbReference type="Rhea" id="RHEA-COMP:12202"/>
        <dbReference type="ChEBI" id="CHEBI:15378"/>
        <dbReference type="ChEBI" id="CHEBI:30616"/>
        <dbReference type="ChEBI" id="CHEBI:33019"/>
        <dbReference type="ChEBI" id="CHEBI:90618"/>
        <dbReference type="ChEBI" id="CHEBI:90778"/>
        <dbReference type="EC" id="2.7.7.80"/>
    </reaction>
</comment>
<feature type="domain" description="THIF-type NAD/FAD binding fold" evidence="14">
    <location>
        <begin position="111"/>
        <end position="343"/>
    </location>
</feature>
<feature type="transmembrane region" description="Helical" evidence="13">
    <location>
        <begin position="58"/>
        <end position="76"/>
    </location>
</feature>
<dbReference type="GO" id="GO:0008641">
    <property type="term" value="F:ubiquitin-like modifier activating enzyme activity"/>
    <property type="evidence" value="ECO:0007669"/>
    <property type="project" value="InterPro"/>
</dbReference>
<evidence type="ECO:0000259" key="14">
    <source>
        <dbReference type="Pfam" id="PF00899"/>
    </source>
</evidence>
<keyword evidence="4" id="KW-0067">ATP-binding</keyword>
<comment type="similarity">
    <text evidence="1">Belongs to the HesA/MoeB/ThiF family.</text>
</comment>
<comment type="subunit">
    <text evidence="7">Homodimer. Forms a stable heterotetrameric complex of 2 MoeB and 2 MoaD during adenylation of MoaD.</text>
</comment>
<keyword evidence="3" id="KW-0547">Nucleotide-binding</keyword>
<keyword evidence="13" id="KW-0812">Transmembrane</keyword>
<name>A0A0D0PH29_9RHOB</name>
<evidence type="ECO:0000256" key="5">
    <source>
        <dbReference type="ARBA" id="ARBA00052218"/>
    </source>
</evidence>
<comment type="function">
    <text evidence="6">Catalyzes the adenylation by ATP of the carboxyl group of the C-terminal glycine of sulfur carrier protein MoaD.</text>
</comment>
<evidence type="ECO:0000256" key="3">
    <source>
        <dbReference type="ARBA" id="ARBA00022741"/>
    </source>
</evidence>
<dbReference type="eggNOG" id="COG0476">
    <property type="taxonomic scope" value="Bacteria"/>
</dbReference>
<keyword evidence="2" id="KW-0808">Transferase</keyword>
<dbReference type="EMBL" id="AONG01000005">
    <property type="protein sequence ID" value="KIQ70636.1"/>
    <property type="molecule type" value="Genomic_DNA"/>
</dbReference>
<dbReference type="InterPro" id="IPR045886">
    <property type="entry name" value="ThiF/MoeB/HesA"/>
</dbReference>
<dbReference type="InterPro" id="IPR000594">
    <property type="entry name" value="ThiF_NAD_FAD-bd"/>
</dbReference>
<dbReference type="GO" id="GO:0008146">
    <property type="term" value="F:sulfotransferase activity"/>
    <property type="evidence" value="ECO:0007669"/>
    <property type="project" value="TreeGrafter"/>
</dbReference>
<dbReference type="SUPFAM" id="SSF69572">
    <property type="entry name" value="Activating enzymes of the ubiquitin-like proteins"/>
    <property type="match status" value="1"/>
</dbReference>
<dbReference type="OrthoDB" id="9804286at2"/>
<organism evidence="15 16">
    <name type="scientific">Wenxinia marina DSM 24838</name>
    <dbReference type="NCBI Taxonomy" id="1123501"/>
    <lineage>
        <taxon>Bacteria</taxon>
        <taxon>Pseudomonadati</taxon>
        <taxon>Pseudomonadota</taxon>
        <taxon>Alphaproteobacteria</taxon>
        <taxon>Rhodobacterales</taxon>
        <taxon>Roseobacteraceae</taxon>
        <taxon>Wenxinia</taxon>
    </lineage>
</organism>
<evidence type="ECO:0000256" key="7">
    <source>
        <dbReference type="ARBA" id="ARBA00063809"/>
    </source>
</evidence>
<reference evidence="15 16" key="1">
    <citation type="submission" date="2013-01" db="EMBL/GenBank/DDBJ databases">
        <authorList>
            <person name="Fiebig A."/>
            <person name="Goeker M."/>
            <person name="Klenk H.-P.P."/>
        </authorList>
    </citation>
    <scope>NUCLEOTIDE SEQUENCE [LARGE SCALE GENOMIC DNA]</scope>
    <source>
        <strain evidence="15 16">DSM 24838</strain>
    </source>
</reference>
<evidence type="ECO:0000313" key="16">
    <source>
        <dbReference type="Proteomes" id="UP000035100"/>
    </source>
</evidence>
<evidence type="ECO:0000256" key="9">
    <source>
        <dbReference type="ARBA" id="ARBA00073635"/>
    </source>
</evidence>
<evidence type="ECO:0000256" key="10">
    <source>
        <dbReference type="ARBA" id="ARBA00075110"/>
    </source>
</evidence>
<dbReference type="NCBIfam" id="NF004281">
    <property type="entry name" value="PRK05690.1"/>
    <property type="match status" value="1"/>
</dbReference>
<evidence type="ECO:0000256" key="2">
    <source>
        <dbReference type="ARBA" id="ARBA00022679"/>
    </source>
</evidence>
<dbReference type="GO" id="GO:0005829">
    <property type="term" value="C:cytosol"/>
    <property type="evidence" value="ECO:0007669"/>
    <property type="project" value="TreeGrafter"/>
</dbReference>
<evidence type="ECO:0000256" key="6">
    <source>
        <dbReference type="ARBA" id="ARBA00055169"/>
    </source>
</evidence>
<evidence type="ECO:0000256" key="12">
    <source>
        <dbReference type="ARBA" id="ARBA00078531"/>
    </source>
</evidence>
<dbReference type="CDD" id="cd00757">
    <property type="entry name" value="ThiF_MoeB_HesA_family"/>
    <property type="match status" value="1"/>
</dbReference>
<dbReference type="InterPro" id="IPR035985">
    <property type="entry name" value="Ubiquitin-activating_enz"/>
</dbReference>
<dbReference type="EC" id="2.7.7.80" evidence="8"/>
<dbReference type="PANTHER" id="PTHR10953">
    <property type="entry name" value="UBIQUITIN-ACTIVATING ENZYME E1"/>
    <property type="match status" value="1"/>
</dbReference>
<dbReference type="Proteomes" id="UP000035100">
    <property type="component" value="Unassembled WGS sequence"/>
</dbReference>
<evidence type="ECO:0000313" key="15">
    <source>
        <dbReference type="EMBL" id="KIQ70636.1"/>
    </source>
</evidence>
<evidence type="ECO:0000256" key="13">
    <source>
        <dbReference type="SAM" id="Phobius"/>
    </source>
</evidence>
<dbReference type="RefSeq" id="WP_018302796.1">
    <property type="nucleotide sequence ID" value="NZ_KB902288.1"/>
</dbReference>
<keyword evidence="13" id="KW-0472">Membrane</keyword>
<dbReference type="PANTHER" id="PTHR10953:SF102">
    <property type="entry name" value="ADENYLYLTRANSFERASE AND SULFURTRANSFERASE MOCS3"/>
    <property type="match status" value="1"/>
</dbReference>
<dbReference type="GO" id="GO:0005524">
    <property type="term" value="F:ATP binding"/>
    <property type="evidence" value="ECO:0007669"/>
    <property type="project" value="UniProtKB-KW"/>
</dbReference>
<sequence>MILVGAMAAAIWAVGWLTGAPVRARLIMLGLLMVAVLAGHVLLPDGHPLREATGGEAAFWLMLLAFGALVFGYRALLTRVKARARSAEAERAPAPAPGGPMGGDELRRSLRHIVLREIGGPGQAALKQAKVLVVGAGGLGSPVLEYLAAAGVGTIGVIDGDDVDETNLQRQVIHSTADVGRPKVFSAADRIAALNPHVVVRPYHRRLTGEIAADLVAAYDLVLDGTDNFETRYLVNRTCVAAGVPLVAGALTQWEGQLALWDPARGGPCYECVFPTAPDRSLVPSCAEAGVLGPLPGIVGSMMAAEAVKVIAAAGEPLRGRLMIFDALYADARVIRTRPRADCAACGGRGADAAA</sequence>
<gene>
    <name evidence="15" type="ORF">Wenmar_01014</name>
</gene>
<accession>A0A0D0PH29</accession>
<dbReference type="PATRIC" id="fig|1123501.6.peg.1083"/>
<evidence type="ECO:0000256" key="1">
    <source>
        <dbReference type="ARBA" id="ARBA00009919"/>
    </source>
</evidence>
<dbReference type="Pfam" id="PF00899">
    <property type="entry name" value="ThiF"/>
    <property type="match status" value="1"/>
</dbReference>
<dbReference type="GO" id="GO:0004792">
    <property type="term" value="F:thiosulfate-cyanide sulfurtransferase activity"/>
    <property type="evidence" value="ECO:0007669"/>
    <property type="project" value="TreeGrafter"/>
</dbReference>